<accession>A0ABV2FIP7</accession>
<reference evidence="2 3" key="1">
    <citation type="submission" date="2024-06" db="EMBL/GenBank/DDBJ databases">
        <title>Genomic Encyclopedia of Type Strains, Phase IV (KMG-IV): sequencing the most valuable type-strain genomes for metagenomic binning, comparative biology and taxonomic classification.</title>
        <authorList>
            <person name="Goeker M."/>
        </authorList>
    </citation>
    <scope>NUCLEOTIDE SEQUENCE [LARGE SCALE GENOMIC DNA]</scope>
    <source>
        <strain evidence="2 3">DSM 28303</strain>
    </source>
</reference>
<name>A0ABV2FIP7_9STRE</name>
<dbReference type="RefSeq" id="WP_354365570.1">
    <property type="nucleotide sequence ID" value="NZ_JBEPLO010000016.1"/>
</dbReference>
<evidence type="ECO:0000256" key="1">
    <source>
        <dbReference type="SAM" id="Phobius"/>
    </source>
</evidence>
<evidence type="ECO:0000313" key="3">
    <source>
        <dbReference type="Proteomes" id="UP001549122"/>
    </source>
</evidence>
<dbReference type="EMBL" id="JBEPLO010000016">
    <property type="protein sequence ID" value="MET3558424.1"/>
    <property type="molecule type" value="Genomic_DNA"/>
</dbReference>
<gene>
    <name evidence="2" type="ORF">ABID29_001549</name>
</gene>
<evidence type="ECO:0000313" key="2">
    <source>
        <dbReference type="EMBL" id="MET3558424.1"/>
    </source>
</evidence>
<protein>
    <submittedName>
        <fullName evidence="2">Uncharacterized protein</fullName>
    </submittedName>
</protein>
<comment type="caution">
    <text evidence="2">The sequence shown here is derived from an EMBL/GenBank/DDBJ whole genome shotgun (WGS) entry which is preliminary data.</text>
</comment>
<proteinExistence type="predicted"/>
<sequence>MEQLRQFWHSLTQKSRLLVIGLVAGICIFLHSGFSSAGIYWYDGEAFTAGSFFLPDKYQYNFFGEEDMNTAYNWMYGDEHEELKFLNEELAKA</sequence>
<keyword evidence="1" id="KW-0812">Transmembrane</keyword>
<keyword evidence="1" id="KW-0472">Membrane</keyword>
<keyword evidence="3" id="KW-1185">Reference proteome</keyword>
<keyword evidence="1" id="KW-1133">Transmembrane helix</keyword>
<feature type="transmembrane region" description="Helical" evidence="1">
    <location>
        <begin position="20"/>
        <end position="42"/>
    </location>
</feature>
<dbReference type="Proteomes" id="UP001549122">
    <property type="component" value="Unassembled WGS sequence"/>
</dbReference>
<organism evidence="2 3">
    <name type="scientific">Streptococcus rupicaprae</name>
    <dbReference type="NCBI Taxonomy" id="759619"/>
    <lineage>
        <taxon>Bacteria</taxon>
        <taxon>Bacillati</taxon>
        <taxon>Bacillota</taxon>
        <taxon>Bacilli</taxon>
        <taxon>Lactobacillales</taxon>
        <taxon>Streptococcaceae</taxon>
        <taxon>Streptococcus</taxon>
    </lineage>
</organism>